<evidence type="ECO:0000256" key="9">
    <source>
        <dbReference type="ARBA" id="ARBA00023136"/>
    </source>
</evidence>
<feature type="compositionally biased region" description="Polar residues" evidence="16">
    <location>
        <begin position="361"/>
        <end position="376"/>
    </location>
</feature>
<evidence type="ECO:0000256" key="5">
    <source>
        <dbReference type="ARBA" id="ARBA00022925"/>
    </source>
</evidence>
<evidence type="ECO:0000256" key="3">
    <source>
        <dbReference type="ARBA" id="ARBA00022606"/>
    </source>
</evidence>
<evidence type="ECO:0000256" key="11">
    <source>
        <dbReference type="ARBA" id="ARBA00023170"/>
    </source>
</evidence>
<feature type="transmembrane region" description="Helical" evidence="15">
    <location>
        <begin position="218"/>
        <end position="246"/>
    </location>
</feature>
<feature type="region of interest" description="Disordered" evidence="16">
    <location>
        <begin position="357"/>
        <end position="376"/>
    </location>
</feature>
<accession>A0A0C6FPS8</accession>
<dbReference type="Pfam" id="PF00001">
    <property type="entry name" value="7tm_1"/>
    <property type="match status" value="1"/>
</dbReference>
<evidence type="ECO:0000256" key="6">
    <source>
        <dbReference type="ARBA" id="ARBA00022989"/>
    </source>
</evidence>
<dbReference type="InterPro" id="IPR027430">
    <property type="entry name" value="Retinal_BS"/>
</dbReference>
<evidence type="ECO:0000256" key="1">
    <source>
        <dbReference type="ARBA" id="ARBA00004141"/>
    </source>
</evidence>
<evidence type="ECO:0000259" key="17">
    <source>
        <dbReference type="PROSITE" id="PS50262"/>
    </source>
</evidence>
<dbReference type="InterPro" id="IPR050125">
    <property type="entry name" value="GPCR_opsins"/>
</dbReference>
<dbReference type="Gene3D" id="1.20.1070.10">
    <property type="entry name" value="Rhodopsin 7-helix transmembrane proteins"/>
    <property type="match status" value="1"/>
</dbReference>
<gene>
    <name evidence="18" type="primary">RhLWF5</name>
</gene>
<dbReference type="PRINTS" id="PR00578">
    <property type="entry name" value="OPSINLTRLEYE"/>
</dbReference>
<evidence type="ECO:0000256" key="2">
    <source>
        <dbReference type="ARBA" id="ARBA00022543"/>
    </source>
</evidence>
<keyword evidence="2 15" id="KW-0600">Photoreceptor protein</keyword>
<feature type="domain" description="G-protein coupled receptors family 1 profile" evidence="17">
    <location>
        <begin position="70"/>
        <end position="332"/>
    </location>
</feature>
<evidence type="ECO:0000256" key="14">
    <source>
        <dbReference type="ARBA" id="ARBA00023305"/>
    </source>
</evidence>
<feature type="transmembrane region" description="Helical" evidence="15">
    <location>
        <begin position="128"/>
        <end position="149"/>
    </location>
</feature>
<keyword evidence="4 15" id="KW-0812">Transmembrane</keyword>
<keyword evidence="14" id="KW-0844">Vision</keyword>
<dbReference type="GO" id="GO:0004930">
    <property type="term" value="F:G protein-coupled receptor activity"/>
    <property type="evidence" value="ECO:0007669"/>
    <property type="project" value="UniProtKB-KW"/>
</dbReference>
<comment type="caution">
    <text evidence="15">Lacks conserved residue(s) required for the propagation of feature annotation.</text>
</comment>
<keyword evidence="7 15" id="KW-0157">Chromophore</keyword>
<dbReference type="AlphaFoldDB" id="A0A0C6FPS8"/>
<dbReference type="PROSITE" id="PS50262">
    <property type="entry name" value="G_PROTEIN_RECEP_F1_2"/>
    <property type="match status" value="1"/>
</dbReference>
<dbReference type="PANTHER" id="PTHR24240">
    <property type="entry name" value="OPSIN"/>
    <property type="match status" value="1"/>
</dbReference>
<dbReference type="PROSITE" id="PS00237">
    <property type="entry name" value="G_PROTEIN_RECEP_F1_1"/>
    <property type="match status" value="1"/>
</dbReference>
<evidence type="ECO:0000256" key="4">
    <source>
        <dbReference type="ARBA" id="ARBA00022692"/>
    </source>
</evidence>
<dbReference type="CDD" id="cd15079">
    <property type="entry name" value="7tmA_photoreceptors_insect"/>
    <property type="match status" value="1"/>
</dbReference>
<evidence type="ECO:0000313" key="18">
    <source>
        <dbReference type="EMBL" id="BAQ54841.1"/>
    </source>
</evidence>
<evidence type="ECO:0000256" key="12">
    <source>
        <dbReference type="ARBA" id="ARBA00023180"/>
    </source>
</evidence>
<keyword evidence="9 15" id="KW-0472">Membrane</keyword>
<protein>
    <submittedName>
        <fullName evidence="18">RhLWF5 protein</fullName>
    </submittedName>
</protein>
<comment type="similarity">
    <text evidence="15">Belongs to the G-protein coupled receptor 1 family. Opsin subfamily.</text>
</comment>
<dbReference type="GO" id="GO:0007602">
    <property type="term" value="P:phototransduction"/>
    <property type="evidence" value="ECO:0007669"/>
    <property type="project" value="UniProtKB-KW"/>
</dbReference>
<keyword evidence="8 15" id="KW-0297">G-protein coupled receptor</keyword>
<keyword evidence="10" id="KW-1015">Disulfide bond</keyword>
<dbReference type="GO" id="GO:0016020">
    <property type="term" value="C:membrane"/>
    <property type="evidence" value="ECO:0007669"/>
    <property type="project" value="UniProtKB-SubCell"/>
</dbReference>
<feature type="transmembrane region" description="Helical" evidence="15">
    <location>
        <begin position="169"/>
        <end position="191"/>
    </location>
</feature>
<keyword evidence="6 15" id="KW-1133">Transmembrane helix</keyword>
<dbReference type="InterPro" id="IPR017452">
    <property type="entry name" value="GPCR_Rhodpsn_7TM"/>
</dbReference>
<keyword evidence="12" id="KW-0325">Glycoprotein</keyword>
<dbReference type="PRINTS" id="PR00238">
    <property type="entry name" value="OPSIN"/>
</dbReference>
<dbReference type="SUPFAM" id="SSF81321">
    <property type="entry name" value="Family A G protein-coupled receptor-like"/>
    <property type="match status" value="1"/>
</dbReference>
<dbReference type="PROSITE" id="PS00238">
    <property type="entry name" value="OPSIN"/>
    <property type="match status" value="1"/>
</dbReference>
<reference evidence="18" key="1">
    <citation type="journal article" date="2015" name="Proc. Natl. Acad. Sci. U.S.A.">
        <title>Extraordinary diversity of visual opsin genes in dragonflies.</title>
        <authorList>
            <person name="Futahashi R."/>
            <person name="Kawahara-Miki R."/>
            <person name="Kinoshita M."/>
            <person name="Yoshitake K."/>
            <person name="Yajima S."/>
            <person name="Arikawa K."/>
            <person name="Fukatsu T."/>
        </authorList>
    </citation>
    <scope>NUCLEOTIDE SEQUENCE</scope>
</reference>
<dbReference type="FunFam" id="1.20.1070.10:FF:000044">
    <property type="entry name" value="Opsin, ultraviolet-sensitive"/>
    <property type="match status" value="1"/>
</dbReference>
<keyword evidence="11 15" id="KW-0675">Receptor</keyword>
<evidence type="ECO:0000256" key="8">
    <source>
        <dbReference type="ARBA" id="ARBA00023040"/>
    </source>
</evidence>
<evidence type="ECO:0000256" key="15">
    <source>
        <dbReference type="RuleBase" id="RU004951"/>
    </source>
</evidence>
<feature type="transmembrane region" description="Helical" evidence="15">
    <location>
        <begin position="51"/>
        <end position="78"/>
    </location>
</feature>
<name>A0A0C6FPS8_9ODON</name>
<dbReference type="EMBL" id="LC009195">
    <property type="protein sequence ID" value="BAQ54841.1"/>
    <property type="molecule type" value="mRNA"/>
</dbReference>
<keyword evidence="3 15" id="KW-0716">Sensory transduction</keyword>
<feature type="transmembrane region" description="Helical" evidence="15">
    <location>
        <begin position="90"/>
        <end position="116"/>
    </location>
</feature>
<sequence>MASAAIYAEAQTAARWSGGGYNNNTVVDMVLPEMLPYIDPHWYQFPPMNPLWHGILGFVIGCLGFVSWMGNGVVIYIFSCTKSLRTPSNLLVVNLAVSDFLMMVFMCPFMLINCYYETWVFGPLMCQVYAFAGSLFGCASIWTMVTIAFDRYNVIVKGISGKPLTIKKALLWILLLWVHAAVWTIFPMVGWNRYVPEGNMTACGTDYLTKDWFHKSYILVYSIFCYWAPLFLIIYSYFFIVQAVAAHERNMREQAKKMNVASLRSAEAQNTSAECKLAKIALMTISLWFMAWTPYLIINFSGIFDTMTISPLLTIWGSLFAKANAVYNPIVYGISHPKYRAALNEKLPFLVCGGDAPPASSDAQSTGTAASTEEKA</sequence>
<proteinExistence type="evidence at transcript level"/>
<dbReference type="GO" id="GO:0007601">
    <property type="term" value="P:visual perception"/>
    <property type="evidence" value="ECO:0007669"/>
    <property type="project" value="UniProtKB-KW"/>
</dbReference>
<dbReference type="PRINTS" id="PR00237">
    <property type="entry name" value="GPCRRHODOPSN"/>
</dbReference>
<evidence type="ECO:0000256" key="13">
    <source>
        <dbReference type="ARBA" id="ARBA00023224"/>
    </source>
</evidence>
<feature type="transmembrane region" description="Helical" evidence="15">
    <location>
        <begin position="280"/>
        <end position="298"/>
    </location>
</feature>
<dbReference type="InterPro" id="IPR000276">
    <property type="entry name" value="GPCR_Rhodpsn"/>
</dbReference>
<dbReference type="GO" id="GO:0009881">
    <property type="term" value="F:photoreceptor activity"/>
    <property type="evidence" value="ECO:0007669"/>
    <property type="project" value="UniProtKB-KW"/>
</dbReference>
<dbReference type="InterPro" id="IPR001391">
    <property type="entry name" value="Opsin_lateye"/>
</dbReference>
<evidence type="ECO:0000256" key="16">
    <source>
        <dbReference type="SAM" id="MobiDB-lite"/>
    </source>
</evidence>
<dbReference type="InterPro" id="IPR001760">
    <property type="entry name" value="Opsin"/>
</dbReference>
<comment type="subcellular location">
    <subcellularLocation>
        <location evidence="1 15">Membrane</location>
        <topology evidence="1 15">Multi-pass membrane protein</topology>
    </subcellularLocation>
</comment>
<organism evidence="18">
    <name type="scientific">Asiagomphus melaenops</name>
    <dbReference type="NCBI Taxonomy" id="507849"/>
    <lineage>
        <taxon>Eukaryota</taxon>
        <taxon>Metazoa</taxon>
        <taxon>Ecdysozoa</taxon>
        <taxon>Arthropoda</taxon>
        <taxon>Hexapoda</taxon>
        <taxon>Insecta</taxon>
        <taxon>Pterygota</taxon>
        <taxon>Palaeoptera</taxon>
        <taxon>Odonata</taxon>
        <taxon>Epiprocta</taxon>
        <taxon>Anisoptera</taxon>
        <taxon>Aeshnidae</taxon>
        <taxon>Asiagomphus</taxon>
    </lineage>
</organism>
<keyword evidence="5 15" id="KW-0681">Retinal protein</keyword>
<evidence type="ECO:0000256" key="10">
    <source>
        <dbReference type="ARBA" id="ARBA00023157"/>
    </source>
</evidence>
<evidence type="ECO:0000256" key="7">
    <source>
        <dbReference type="ARBA" id="ARBA00022991"/>
    </source>
</evidence>
<keyword evidence="13 15" id="KW-0807">Transducer</keyword>